<dbReference type="AlphaFoldDB" id="A0A6A4ZYI7"/>
<dbReference type="Proteomes" id="UP000469452">
    <property type="component" value="Unassembled WGS sequence"/>
</dbReference>
<dbReference type="VEuPathDB" id="FungiDB:H257_09201"/>
<reference evidence="1 2" key="1">
    <citation type="submission" date="2019-06" db="EMBL/GenBank/DDBJ databases">
        <title>Genomics analysis of Aphanomyces spp. identifies a new class of oomycete effector associated with host adaptation.</title>
        <authorList>
            <person name="Gaulin E."/>
        </authorList>
    </citation>
    <scope>NUCLEOTIDE SEQUENCE [LARGE SCALE GENOMIC DNA]</scope>
    <source>
        <strain evidence="1 2">E</strain>
    </source>
</reference>
<evidence type="ECO:0000313" key="2">
    <source>
        <dbReference type="Proteomes" id="UP000469452"/>
    </source>
</evidence>
<dbReference type="EMBL" id="VJMI01014805">
    <property type="protein sequence ID" value="KAF0737128.1"/>
    <property type="molecule type" value="Genomic_DNA"/>
</dbReference>
<proteinExistence type="predicted"/>
<comment type="caution">
    <text evidence="1">The sequence shown here is derived from an EMBL/GenBank/DDBJ whole genome shotgun (WGS) entry which is preliminary data.</text>
</comment>
<name>A0A6A4ZYI7_APHAT</name>
<organism evidence="1 2">
    <name type="scientific">Aphanomyces astaci</name>
    <name type="common">Crayfish plague agent</name>
    <dbReference type="NCBI Taxonomy" id="112090"/>
    <lineage>
        <taxon>Eukaryota</taxon>
        <taxon>Sar</taxon>
        <taxon>Stramenopiles</taxon>
        <taxon>Oomycota</taxon>
        <taxon>Saprolegniomycetes</taxon>
        <taxon>Saprolegniales</taxon>
        <taxon>Verrucalvaceae</taxon>
        <taxon>Aphanomyces</taxon>
    </lineage>
</organism>
<accession>A0A6A4ZYI7</accession>
<sequence length="92" mass="9865">MAALAADCRDVVARDGGDGNDILRAVATQWLEVVRPGADAADTFKEQLFKVLVDSRKLTMTSLTVIDDIDDDIGLTMYGQHQAVSKSLGGIK</sequence>
<evidence type="ECO:0000313" key="1">
    <source>
        <dbReference type="EMBL" id="KAF0737128.1"/>
    </source>
</evidence>
<protein>
    <submittedName>
        <fullName evidence="1">Uncharacterized protein</fullName>
    </submittedName>
</protein>
<gene>
    <name evidence="1" type="ORF">AaE_008959</name>
</gene>